<dbReference type="PATRIC" id="fig|1550241.5.peg.289"/>
<dbReference type="InterPro" id="IPR029058">
    <property type="entry name" value="AB_hydrolase_fold"/>
</dbReference>
<evidence type="ECO:0000313" key="4">
    <source>
        <dbReference type="Proteomes" id="UP000067434"/>
    </source>
</evidence>
<dbReference type="STRING" id="1550241.MA03_01415"/>
<feature type="transmembrane region" description="Helical" evidence="1">
    <location>
        <begin position="6"/>
        <end position="22"/>
    </location>
</feature>
<evidence type="ECO:0000313" key="3">
    <source>
        <dbReference type="EMBL" id="AKG39290.1"/>
    </source>
</evidence>
<dbReference type="Gene3D" id="3.40.50.1820">
    <property type="entry name" value="alpha/beta hydrolase"/>
    <property type="match status" value="1"/>
</dbReference>
<keyword evidence="4" id="KW-1185">Reference proteome</keyword>
<dbReference type="Pfam" id="PF02129">
    <property type="entry name" value="Peptidase_S15"/>
    <property type="match status" value="1"/>
</dbReference>
<dbReference type="KEGG" id="thf:MA03_01415"/>
<dbReference type="GO" id="GO:0016787">
    <property type="term" value="F:hydrolase activity"/>
    <property type="evidence" value="ECO:0007669"/>
    <property type="project" value="InterPro"/>
</dbReference>
<name>A0A0F7FJQ8_9CREN</name>
<dbReference type="InterPro" id="IPR052920">
    <property type="entry name" value="DNA-binding_regulatory"/>
</dbReference>
<evidence type="ECO:0000259" key="2">
    <source>
        <dbReference type="Pfam" id="PF02129"/>
    </source>
</evidence>
<gene>
    <name evidence="3" type="ORF">MA03_01415</name>
</gene>
<dbReference type="PANTHER" id="PTHR43358">
    <property type="entry name" value="ALPHA/BETA-HYDROLASE"/>
    <property type="match status" value="1"/>
</dbReference>
<organism evidence="3 4">
    <name type="scientific">Infirmifilum uzonense</name>
    <dbReference type="NCBI Taxonomy" id="1550241"/>
    <lineage>
        <taxon>Archaea</taxon>
        <taxon>Thermoproteota</taxon>
        <taxon>Thermoprotei</taxon>
        <taxon>Thermofilales</taxon>
        <taxon>Thermofilaceae</taxon>
        <taxon>Infirmifilum</taxon>
    </lineage>
</organism>
<sequence length="292" mass="33308">MLITIFFILALGTIIGIAYLASGKMIKPPRRKGEWTPKDLGHQYENIEIRTKDGIILRGWLVKGNKDKTVVLIHGYTSSRWDEGYMKQALSILARNGYNVAVFDMRAHGASTGEFTTLGYRESEDVMQIIDWLEERNLASRLGLMGFSMGGAITLIVSSLDPRVKASVADSPYIDIRNSGMRWVRRVKGVIGMLLRISYPLIVWFTARRAGIRPENLIMYNFAEKIKIPLLIVAGARDDLVSPDEIKKFYDLARRSNEKVELWLTSSAHVSSIIDYPEEYEKRIIGFFERWL</sequence>
<dbReference type="InterPro" id="IPR000383">
    <property type="entry name" value="Xaa-Pro-like_dom"/>
</dbReference>
<evidence type="ECO:0000256" key="1">
    <source>
        <dbReference type="SAM" id="Phobius"/>
    </source>
</evidence>
<accession>A0A0F7FJQ8</accession>
<dbReference type="HOGENOM" id="CLU_029375_6_2_2"/>
<feature type="domain" description="Xaa-Pro dipeptidyl-peptidase-like" evidence="2">
    <location>
        <begin position="81"/>
        <end position="179"/>
    </location>
</feature>
<keyword evidence="1" id="KW-1133">Transmembrane helix</keyword>
<dbReference type="PANTHER" id="PTHR43358:SF4">
    <property type="entry name" value="ALPHA_BETA HYDROLASE FOLD-1 DOMAIN-CONTAINING PROTEIN"/>
    <property type="match status" value="1"/>
</dbReference>
<keyword evidence="1" id="KW-0472">Membrane</keyword>
<dbReference type="AlphaFoldDB" id="A0A0F7FJQ8"/>
<dbReference type="SUPFAM" id="SSF53474">
    <property type="entry name" value="alpha/beta-Hydrolases"/>
    <property type="match status" value="1"/>
</dbReference>
<dbReference type="EMBL" id="CP009961">
    <property type="protein sequence ID" value="AKG39290.1"/>
    <property type="molecule type" value="Genomic_DNA"/>
</dbReference>
<reference evidence="3 4" key="1">
    <citation type="journal article" date="2015" name="Stand. Genomic Sci.">
        <title>Complete genome sequence of and proposal of Thermofilum uzonense sp. nov. a novel hyperthermophilic crenarchaeon and emended description of the genus Thermofilum.</title>
        <authorList>
            <person name="Toshchakov S.V."/>
            <person name="Korzhenkov A.A."/>
            <person name="Samarov N.I."/>
            <person name="Mazunin I.O."/>
            <person name="Mozhey O.I."/>
            <person name="Shmyr I.S."/>
            <person name="Derbikova K.S."/>
            <person name="Taranov E.A."/>
            <person name="Dominova I.N."/>
            <person name="Bonch-Osmolovskaya E.A."/>
            <person name="Patrushev M.V."/>
            <person name="Podosokorskaya O.A."/>
            <person name="Kublanov I.V."/>
        </authorList>
    </citation>
    <scope>NUCLEOTIDE SEQUENCE [LARGE SCALE GENOMIC DNA]</scope>
    <source>
        <strain evidence="3 4">1807-2</strain>
    </source>
</reference>
<keyword evidence="1" id="KW-0812">Transmembrane</keyword>
<protein>
    <submittedName>
        <fullName evidence="3">tRNA U-34 5-methylaminomethyl-2-thiouridine biosynthesis protein</fullName>
    </submittedName>
</protein>
<proteinExistence type="predicted"/>
<dbReference type="Proteomes" id="UP000067434">
    <property type="component" value="Chromosome"/>
</dbReference>